<dbReference type="EMBL" id="BNAS01000003">
    <property type="protein sequence ID" value="GHH72592.1"/>
    <property type="molecule type" value="Genomic_DNA"/>
</dbReference>
<evidence type="ECO:0000256" key="1">
    <source>
        <dbReference type="ARBA" id="ARBA00004776"/>
    </source>
</evidence>
<dbReference type="InterPro" id="IPR001173">
    <property type="entry name" value="Glyco_trans_2-like"/>
</dbReference>
<reference evidence="7" key="1">
    <citation type="journal article" date="2014" name="Int. J. Syst. Evol. Microbiol.">
        <title>Complete genome sequence of Corynebacterium casei LMG S-19264T (=DSM 44701T), isolated from a smear-ripened cheese.</title>
        <authorList>
            <consortium name="US DOE Joint Genome Institute (JGI-PGF)"/>
            <person name="Walter F."/>
            <person name="Albersmeier A."/>
            <person name="Kalinowski J."/>
            <person name="Ruckert C."/>
        </authorList>
    </citation>
    <scope>NUCLEOTIDE SEQUENCE</scope>
    <source>
        <strain evidence="7">CGMCC 4.7398</strain>
    </source>
</reference>
<dbReference type="Pfam" id="PF00535">
    <property type="entry name" value="Glycos_transf_2"/>
    <property type="match status" value="1"/>
</dbReference>
<dbReference type="PANTHER" id="PTHR43179:SF12">
    <property type="entry name" value="GALACTOFURANOSYLTRANSFERASE GLFT2"/>
    <property type="match status" value="1"/>
</dbReference>
<keyword evidence="4 7" id="KW-0808">Transferase</keyword>
<keyword evidence="3" id="KW-0328">Glycosyltransferase</keyword>
<evidence type="ECO:0000259" key="6">
    <source>
        <dbReference type="Pfam" id="PF13632"/>
    </source>
</evidence>
<dbReference type="GO" id="GO:0016757">
    <property type="term" value="F:glycosyltransferase activity"/>
    <property type="evidence" value="ECO:0007669"/>
    <property type="project" value="UniProtKB-KW"/>
</dbReference>
<dbReference type="InterPro" id="IPR029044">
    <property type="entry name" value="Nucleotide-diphossugar_trans"/>
</dbReference>
<dbReference type="PANTHER" id="PTHR43179">
    <property type="entry name" value="RHAMNOSYLTRANSFERASE WBBL"/>
    <property type="match status" value="1"/>
</dbReference>
<feature type="domain" description="Glycosyltransferase 2-like" evidence="6">
    <location>
        <begin position="160"/>
        <end position="250"/>
    </location>
</feature>
<dbReference type="AlphaFoldDB" id="A0A919FU20"/>
<feature type="domain" description="Glycosyltransferase 2-like" evidence="5">
    <location>
        <begin position="8"/>
        <end position="131"/>
    </location>
</feature>
<gene>
    <name evidence="7" type="ORF">GCM10017772_22420</name>
</gene>
<evidence type="ECO:0000313" key="8">
    <source>
        <dbReference type="Proteomes" id="UP000627369"/>
    </source>
</evidence>
<dbReference type="Pfam" id="PF13632">
    <property type="entry name" value="Glyco_trans_2_3"/>
    <property type="match status" value="1"/>
</dbReference>
<protein>
    <submittedName>
        <fullName evidence="7">Glycosyl transferase family 2</fullName>
    </submittedName>
</protein>
<dbReference type="CDD" id="cd04186">
    <property type="entry name" value="GT_2_like_c"/>
    <property type="match status" value="1"/>
</dbReference>
<evidence type="ECO:0000256" key="4">
    <source>
        <dbReference type="ARBA" id="ARBA00022679"/>
    </source>
</evidence>
<comment type="caution">
    <text evidence="7">The sequence shown here is derived from an EMBL/GenBank/DDBJ whole genome shotgun (WGS) entry which is preliminary data.</text>
</comment>
<proteinExistence type="inferred from homology"/>
<keyword evidence="8" id="KW-1185">Reference proteome</keyword>
<evidence type="ECO:0000256" key="2">
    <source>
        <dbReference type="ARBA" id="ARBA00006739"/>
    </source>
</evidence>
<reference evidence="7" key="2">
    <citation type="submission" date="2020-09" db="EMBL/GenBank/DDBJ databases">
        <authorList>
            <person name="Sun Q."/>
            <person name="Zhou Y."/>
        </authorList>
    </citation>
    <scope>NUCLEOTIDE SEQUENCE</scope>
    <source>
        <strain evidence="7">CGMCC 4.7398</strain>
    </source>
</reference>
<accession>A0A919FU20</accession>
<evidence type="ECO:0000259" key="5">
    <source>
        <dbReference type="Pfam" id="PF00535"/>
    </source>
</evidence>
<dbReference type="Proteomes" id="UP000627369">
    <property type="component" value="Unassembled WGS sequence"/>
</dbReference>
<name>A0A919FU20_9MICO</name>
<sequence length="299" mass="32565">MGAQVAAVVVTYNSAQHVDALLDSLPRAFGDVPYTTVVVDNGSTDGTPALLRQRGDCTVVESVNDGYGAGMNRAVRHAPETDAILVLNPDVELDAEAVPRMLRVLRRPGVGIVAPRTREADGNLSPTLRRTPTLARAGGLSFTGVPLLSERIEDPQAYATEHPVDWAVGAIWLVDRECFDTVGGFDESYFLYSEETDFALRARDRGWVTVYAPEAGGMHIGEGSGTSHETHTMKMLNRVRLIRRRRGTGAAWLYYALTLLVELRRGLLGHRASWPTLRALVRPAVRPAVLGASDTVLPR</sequence>
<dbReference type="RefSeq" id="WP_189669368.1">
    <property type="nucleotide sequence ID" value="NZ_BNAS01000003.1"/>
</dbReference>
<evidence type="ECO:0000256" key="3">
    <source>
        <dbReference type="ARBA" id="ARBA00022676"/>
    </source>
</evidence>
<comment type="pathway">
    <text evidence="1">Cell wall biogenesis; cell wall polysaccharide biosynthesis.</text>
</comment>
<evidence type="ECO:0000313" key="7">
    <source>
        <dbReference type="EMBL" id="GHH72592.1"/>
    </source>
</evidence>
<comment type="similarity">
    <text evidence="2">Belongs to the glycosyltransferase 2 family.</text>
</comment>
<dbReference type="SUPFAM" id="SSF53448">
    <property type="entry name" value="Nucleotide-diphospho-sugar transferases"/>
    <property type="match status" value="1"/>
</dbReference>
<organism evidence="7 8">
    <name type="scientific">Promicromonospora soli</name>
    <dbReference type="NCBI Taxonomy" id="2035533"/>
    <lineage>
        <taxon>Bacteria</taxon>
        <taxon>Bacillati</taxon>
        <taxon>Actinomycetota</taxon>
        <taxon>Actinomycetes</taxon>
        <taxon>Micrococcales</taxon>
        <taxon>Promicromonosporaceae</taxon>
        <taxon>Promicromonospora</taxon>
    </lineage>
</organism>
<dbReference type="Gene3D" id="3.90.550.10">
    <property type="entry name" value="Spore Coat Polysaccharide Biosynthesis Protein SpsA, Chain A"/>
    <property type="match status" value="1"/>
</dbReference>